<dbReference type="AlphaFoldDB" id="A0A3B0M749"/>
<proteinExistence type="predicted"/>
<dbReference type="GO" id="GO:0016887">
    <property type="term" value="F:ATP hydrolysis activity"/>
    <property type="evidence" value="ECO:0007669"/>
    <property type="project" value="InterPro"/>
</dbReference>
<evidence type="ECO:0000256" key="2">
    <source>
        <dbReference type="ARBA" id="ARBA00022692"/>
    </source>
</evidence>
<gene>
    <name evidence="10" type="primary">cydD</name>
    <name evidence="10" type="ORF">ROE7235_00976</name>
</gene>
<keyword evidence="11" id="KW-1185">Reference proteome</keyword>
<evidence type="ECO:0000256" key="6">
    <source>
        <dbReference type="ARBA" id="ARBA00023136"/>
    </source>
</evidence>
<dbReference type="PANTHER" id="PTHR24221:SF261">
    <property type="entry name" value="GLUTATHIONE_L-CYSTEINE TRANSPORT SYSTEM ATP-BINDING_PERMEASE PROTEIN CYDD"/>
    <property type="match status" value="1"/>
</dbReference>
<dbReference type="InterPro" id="IPR003593">
    <property type="entry name" value="AAA+_ATPase"/>
</dbReference>
<dbReference type="Pfam" id="PF00664">
    <property type="entry name" value="ABC_membrane"/>
    <property type="match status" value="1"/>
</dbReference>
<dbReference type="InterPro" id="IPR039421">
    <property type="entry name" value="Type_1_exporter"/>
</dbReference>
<name>A0A3B0M749_9RHOB</name>
<evidence type="ECO:0000256" key="4">
    <source>
        <dbReference type="ARBA" id="ARBA00022840"/>
    </source>
</evidence>
<dbReference type="InterPro" id="IPR014216">
    <property type="entry name" value="ABC_transptr_CydD"/>
</dbReference>
<evidence type="ECO:0000313" key="10">
    <source>
        <dbReference type="EMBL" id="SUZ31240.1"/>
    </source>
</evidence>
<dbReference type="Proteomes" id="UP000272908">
    <property type="component" value="Unassembled WGS sequence"/>
</dbReference>
<evidence type="ECO:0000256" key="7">
    <source>
        <dbReference type="SAM" id="Phobius"/>
    </source>
</evidence>
<dbReference type="SMART" id="SM00382">
    <property type="entry name" value="AAA"/>
    <property type="match status" value="1"/>
</dbReference>
<keyword evidence="2 7" id="KW-0812">Transmembrane</keyword>
<dbReference type="Gene3D" id="3.40.50.300">
    <property type="entry name" value="P-loop containing nucleotide triphosphate hydrolases"/>
    <property type="match status" value="1"/>
</dbReference>
<dbReference type="InterPro" id="IPR036640">
    <property type="entry name" value="ABC1_TM_sf"/>
</dbReference>
<comment type="subcellular location">
    <subcellularLocation>
        <location evidence="1">Cell membrane</location>
        <topology evidence="1">Multi-pass membrane protein</topology>
    </subcellularLocation>
</comment>
<keyword evidence="4 10" id="KW-0067">ATP-binding</keyword>
<dbReference type="InterPro" id="IPR027417">
    <property type="entry name" value="P-loop_NTPase"/>
</dbReference>
<dbReference type="PROSITE" id="PS50893">
    <property type="entry name" value="ABC_TRANSPORTER_2"/>
    <property type="match status" value="1"/>
</dbReference>
<dbReference type="GO" id="GO:0005524">
    <property type="term" value="F:ATP binding"/>
    <property type="evidence" value="ECO:0007669"/>
    <property type="project" value="UniProtKB-KW"/>
</dbReference>
<dbReference type="EMBL" id="UIHC01000006">
    <property type="protein sequence ID" value="SUZ31240.1"/>
    <property type="molecule type" value="Genomic_DNA"/>
</dbReference>
<dbReference type="PANTHER" id="PTHR24221">
    <property type="entry name" value="ATP-BINDING CASSETTE SUB-FAMILY B"/>
    <property type="match status" value="1"/>
</dbReference>
<feature type="transmembrane region" description="Helical" evidence="7">
    <location>
        <begin position="224"/>
        <end position="254"/>
    </location>
</feature>
<evidence type="ECO:0000259" key="8">
    <source>
        <dbReference type="PROSITE" id="PS50893"/>
    </source>
</evidence>
<keyword evidence="6 7" id="KW-0472">Membrane</keyword>
<dbReference type="Pfam" id="PF00005">
    <property type="entry name" value="ABC_tran"/>
    <property type="match status" value="1"/>
</dbReference>
<evidence type="ECO:0000259" key="9">
    <source>
        <dbReference type="PROSITE" id="PS50929"/>
    </source>
</evidence>
<dbReference type="OrthoDB" id="9806127at2"/>
<feature type="domain" description="ABC transmembrane type-1" evidence="9">
    <location>
        <begin position="12"/>
        <end position="298"/>
    </location>
</feature>
<evidence type="ECO:0000313" key="11">
    <source>
        <dbReference type="Proteomes" id="UP000272908"/>
    </source>
</evidence>
<sequence>MVRAEARAIQHASLISAVSAVLWPAQAALVALAISRMLTAPDSGIVPLIAGFVALGLIRAALSAMADRNLQASARAVVAGARETLVRSEAARAGDTRFGGAGAIAALGSTKLDLLIPYITRYQPARLRTALVPLVILALSFWQAWVVAAVLLVAGPLIPVFMALVGWAAKEASARQLAEIGTLNDTLVERLSALADIRVLGAQSQVLDGFAARAEDLRRRTMRVLAVAFLSSTVLELFSALGVAMVAVFVGFSLLDIVTFGTWGAKLDPAAGVFLLLLAPDFFQPLRDLSAAWHDKAAAEAVAEEYHDWSQTGAAARLGAGMAAMPLSGPPEMTVTDARLPSGVSLPDLHIRPGERVALIGPSGAGKTTLLRVLAGLVQLPGAQVRVAGQTLDDSTADAWRARLGWMPQAPHFLNASLRRNIDMGQADAAATARALDRAAIGPVVAALPQGLNTRLGETGAGLSGGEGRRITFARAVHGAPDVILADEPTADLDPDTAAQITKALLAEGARGATLVIATHDQTLAARMDRVIELRRAE</sequence>
<protein>
    <submittedName>
        <fullName evidence="10">ATP-binding/permease protein CydD</fullName>
    </submittedName>
</protein>
<feature type="transmembrane region" description="Helical" evidence="7">
    <location>
        <begin position="148"/>
        <end position="169"/>
    </location>
</feature>
<dbReference type="GO" id="GO:0042883">
    <property type="term" value="P:cysteine transport"/>
    <property type="evidence" value="ECO:0007669"/>
    <property type="project" value="InterPro"/>
</dbReference>
<dbReference type="NCBIfam" id="TIGR02857">
    <property type="entry name" value="CydD"/>
    <property type="match status" value="1"/>
</dbReference>
<dbReference type="Gene3D" id="1.20.1560.10">
    <property type="entry name" value="ABC transporter type 1, transmembrane domain"/>
    <property type="match status" value="1"/>
</dbReference>
<evidence type="ECO:0000256" key="3">
    <source>
        <dbReference type="ARBA" id="ARBA00022741"/>
    </source>
</evidence>
<feature type="transmembrane region" description="Helical" evidence="7">
    <location>
        <begin position="125"/>
        <end position="142"/>
    </location>
</feature>
<dbReference type="SUPFAM" id="SSF90123">
    <property type="entry name" value="ABC transporter transmembrane region"/>
    <property type="match status" value="1"/>
</dbReference>
<evidence type="ECO:0000256" key="5">
    <source>
        <dbReference type="ARBA" id="ARBA00022989"/>
    </source>
</evidence>
<accession>A0A3B0M749</accession>
<keyword evidence="3" id="KW-0547">Nucleotide-binding</keyword>
<dbReference type="PROSITE" id="PS50929">
    <property type="entry name" value="ABC_TM1F"/>
    <property type="match status" value="1"/>
</dbReference>
<dbReference type="CDD" id="cd18584">
    <property type="entry name" value="ABC_6TM_AarD_CydD"/>
    <property type="match status" value="1"/>
</dbReference>
<dbReference type="InterPro" id="IPR011527">
    <property type="entry name" value="ABC1_TM_dom"/>
</dbReference>
<reference evidence="11" key="1">
    <citation type="submission" date="2018-08" db="EMBL/GenBank/DDBJ databases">
        <authorList>
            <person name="Rodrigo-Torres L."/>
            <person name="Arahal R. D."/>
            <person name="Lucena T."/>
        </authorList>
    </citation>
    <scope>NUCLEOTIDE SEQUENCE [LARGE SCALE GENOMIC DNA]</scope>
    <source>
        <strain evidence="11">CECT 7235</strain>
    </source>
</reference>
<dbReference type="InterPro" id="IPR003439">
    <property type="entry name" value="ABC_transporter-like_ATP-bd"/>
</dbReference>
<dbReference type="SUPFAM" id="SSF52540">
    <property type="entry name" value="P-loop containing nucleoside triphosphate hydrolases"/>
    <property type="match status" value="1"/>
</dbReference>
<dbReference type="GO" id="GO:0005886">
    <property type="term" value="C:plasma membrane"/>
    <property type="evidence" value="ECO:0007669"/>
    <property type="project" value="UniProtKB-SubCell"/>
</dbReference>
<feature type="transmembrane region" description="Helical" evidence="7">
    <location>
        <begin position="43"/>
        <end position="62"/>
    </location>
</feature>
<dbReference type="RefSeq" id="WP_121093531.1">
    <property type="nucleotide sequence ID" value="NZ_UIHC01000006.1"/>
</dbReference>
<feature type="domain" description="ABC transporter" evidence="8">
    <location>
        <begin position="328"/>
        <end position="538"/>
    </location>
</feature>
<dbReference type="GO" id="GO:0140359">
    <property type="term" value="F:ABC-type transporter activity"/>
    <property type="evidence" value="ECO:0007669"/>
    <property type="project" value="InterPro"/>
</dbReference>
<organism evidence="10 11">
    <name type="scientific">Roseinatronobacter ekhonensis</name>
    <dbReference type="NCBI Taxonomy" id="254356"/>
    <lineage>
        <taxon>Bacteria</taxon>
        <taxon>Pseudomonadati</taxon>
        <taxon>Pseudomonadota</taxon>
        <taxon>Alphaproteobacteria</taxon>
        <taxon>Rhodobacterales</taxon>
        <taxon>Paracoccaceae</taxon>
        <taxon>Roseinatronobacter</taxon>
    </lineage>
</organism>
<dbReference type="GO" id="GO:0034040">
    <property type="term" value="F:ATPase-coupled lipid transmembrane transporter activity"/>
    <property type="evidence" value="ECO:0007669"/>
    <property type="project" value="TreeGrafter"/>
</dbReference>
<keyword evidence="5 7" id="KW-1133">Transmembrane helix</keyword>
<dbReference type="CDD" id="cd03228">
    <property type="entry name" value="ABCC_MRP_Like"/>
    <property type="match status" value="1"/>
</dbReference>
<evidence type="ECO:0000256" key="1">
    <source>
        <dbReference type="ARBA" id="ARBA00004651"/>
    </source>
</evidence>